<dbReference type="InterPro" id="IPR016457">
    <property type="entry name" value="Formylmethanofuran_DH_bsu"/>
</dbReference>
<reference evidence="1 2" key="1">
    <citation type="submission" date="2024-08" db="EMBL/GenBank/DDBJ databases">
        <title>Whole-genome sequencing of halo(alkali)philic microorganisms from hypersaline lakes.</title>
        <authorList>
            <person name="Sorokin D.Y."/>
            <person name="Merkel A.Y."/>
            <person name="Messina E."/>
            <person name="Yakimov M."/>
        </authorList>
    </citation>
    <scope>NUCLEOTIDE SEQUENCE [LARGE SCALE GENOMIC DNA]</scope>
    <source>
        <strain evidence="1 2">Cl-TMA</strain>
    </source>
</reference>
<comment type="caution">
    <text evidence="1">The sequence shown here is derived from an EMBL/GenBank/DDBJ whole genome shotgun (WGS) entry which is preliminary data.</text>
</comment>
<organism evidence="1 2">
    <name type="scientific">Thiohalorhabdus methylotrophus</name>
    <dbReference type="NCBI Taxonomy" id="3242694"/>
    <lineage>
        <taxon>Bacteria</taxon>
        <taxon>Pseudomonadati</taxon>
        <taxon>Pseudomonadota</taxon>
        <taxon>Gammaproteobacteria</taxon>
        <taxon>Thiohalorhabdales</taxon>
        <taxon>Thiohalorhabdaceae</taxon>
        <taxon>Thiohalorhabdus</taxon>
    </lineage>
</organism>
<dbReference type="NCBIfam" id="TIGR03129">
    <property type="entry name" value="one_C_dehyd_B"/>
    <property type="match status" value="1"/>
</dbReference>
<dbReference type="GO" id="GO:0018493">
    <property type="term" value="F:formylmethanofuran dehydrogenase activity"/>
    <property type="evidence" value="ECO:0007669"/>
    <property type="project" value="UniProtKB-EC"/>
</dbReference>
<dbReference type="PIRSF" id="PIRSF005646">
    <property type="entry name" value="FwdB"/>
    <property type="match status" value="1"/>
</dbReference>
<dbReference type="Gene3D" id="3.40.50.1220">
    <property type="entry name" value="TPP-binding domain"/>
    <property type="match status" value="1"/>
</dbReference>
<protein>
    <submittedName>
        <fullName evidence="1">Formylmethanofuran dehydrogenase subunit B</fullName>
        <ecNumber evidence="1">1.2.7.12</ecNumber>
    </submittedName>
</protein>
<dbReference type="SUPFAM" id="SSF53706">
    <property type="entry name" value="Formate dehydrogenase/DMSO reductase, domains 1-3"/>
    <property type="match status" value="1"/>
</dbReference>
<dbReference type="Proteomes" id="UP001575181">
    <property type="component" value="Unassembled WGS sequence"/>
</dbReference>
<keyword evidence="1" id="KW-0560">Oxidoreductase</keyword>
<evidence type="ECO:0000313" key="2">
    <source>
        <dbReference type="Proteomes" id="UP001575181"/>
    </source>
</evidence>
<evidence type="ECO:0000313" key="1">
    <source>
        <dbReference type="EMBL" id="MFA9461194.1"/>
    </source>
</evidence>
<sequence length="424" mass="44796">MGTNEDSTVHRNVPCPFCGLVCDDLTVSVQGEAVEVLERGCERSKEGFRKAAAAPYEDGEAMIGGKPASLEDAVGEAARLLKQSRFPLISGLGAEGQGIRAAIQLADRLNGAVDHLHGDALMNHVHTLQDSGWVTTTLTELRNRADLVVVLGTPLLEHVPRLFERFIRPEEGLFPDRLDRRRVVAVGAPETAAAPGDIDESLACDPAAIGDVAEALRALLNGHDLQAEEVAGIRREALARLAEELRNADYGVVAWSADAMEHANRDLTVGSICGLVRDLNETTRCAGLALGGEDGAQTALQATTWQTGFPVRVQFRGGYPQYDPIGGGTRDLLASGDPDALVWISALNSQAHPPATDVPTVVLGQSGMKPTETPAVLIPVGTPGVDHGGPLFRTDGGVSLPLRALRTAPVPSVGEVLARIESQL</sequence>
<proteinExistence type="predicted"/>
<name>A0ABV4TVQ5_9GAMM</name>
<dbReference type="EMBL" id="JBGUAW010000006">
    <property type="protein sequence ID" value="MFA9461194.1"/>
    <property type="molecule type" value="Genomic_DNA"/>
</dbReference>
<dbReference type="RefSeq" id="WP_373655980.1">
    <property type="nucleotide sequence ID" value="NZ_JBGUAW010000006.1"/>
</dbReference>
<accession>A0ABV4TVQ5</accession>
<gene>
    <name evidence="1" type="ORF">ACERLL_10190</name>
</gene>
<keyword evidence="2" id="KW-1185">Reference proteome</keyword>
<dbReference type="EC" id="1.2.7.12" evidence="1"/>